<keyword evidence="8" id="KW-0274">FAD</keyword>
<dbReference type="GO" id="GO:0008924">
    <property type="term" value="F:L-malate dehydrogenase (quinone) activity"/>
    <property type="evidence" value="ECO:0007669"/>
    <property type="project" value="UniProtKB-EC"/>
</dbReference>
<keyword evidence="9" id="KW-0560">Oxidoreductase</keyword>
<dbReference type="Proteomes" id="UP000198639">
    <property type="component" value="Unassembled WGS sequence"/>
</dbReference>
<evidence type="ECO:0000313" key="13">
    <source>
        <dbReference type="Proteomes" id="UP000198639"/>
    </source>
</evidence>
<evidence type="ECO:0000256" key="7">
    <source>
        <dbReference type="ARBA" id="ARBA00022630"/>
    </source>
</evidence>
<dbReference type="UniPathway" id="UPA00223">
    <property type="reaction ID" value="UER01008"/>
</dbReference>
<dbReference type="Pfam" id="PF06039">
    <property type="entry name" value="Mqo"/>
    <property type="match status" value="1"/>
</dbReference>
<organism evidence="12 13">
    <name type="scientific">Massilia yuzhufengensis</name>
    <dbReference type="NCBI Taxonomy" id="1164594"/>
    <lineage>
        <taxon>Bacteria</taxon>
        <taxon>Pseudomonadati</taxon>
        <taxon>Pseudomonadota</taxon>
        <taxon>Betaproteobacteria</taxon>
        <taxon>Burkholderiales</taxon>
        <taxon>Oxalobacteraceae</taxon>
        <taxon>Telluria group</taxon>
        <taxon>Massilia</taxon>
    </lineage>
</organism>
<evidence type="ECO:0000256" key="4">
    <source>
        <dbReference type="ARBA" id="ARBA00006389"/>
    </source>
</evidence>
<evidence type="ECO:0000256" key="1">
    <source>
        <dbReference type="ARBA" id="ARBA00001139"/>
    </source>
</evidence>
<evidence type="ECO:0000256" key="5">
    <source>
        <dbReference type="ARBA" id="ARBA00013026"/>
    </source>
</evidence>
<dbReference type="GO" id="GO:0006099">
    <property type="term" value="P:tricarboxylic acid cycle"/>
    <property type="evidence" value="ECO:0007669"/>
    <property type="project" value="UniProtKB-UniPathway"/>
</dbReference>
<evidence type="ECO:0000313" key="12">
    <source>
        <dbReference type="EMBL" id="SFC92804.1"/>
    </source>
</evidence>
<keyword evidence="6" id="KW-0816">Tricarboxylic acid cycle</keyword>
<evidence type="ECO:0000256" key="9">
    <source>
        <dbReference type="ARBA" id="ARBA00023002"/>
    </source>
</evidence>
<accession>A0A1I1N556</accession>
<keyword evidence="7" id="KW-0285">Flavoprotein</keyword>
<dbReference type="RefSeq" id="WP_091874857.1">
    <property type="nucleotide sequence ID" value="NZ_FOLD01000012.1"/>
</dbReference>
<protein>
    <recommendedName>
        <fullName evidence="5">malate dehydrogenase (quinone)</fullName>
        <ecNumber evidence="5">1.1.5.4</ecNumber>
    </recommendedName>
    <alternativeName>
        <fullName evidence="11">MQO</fullName>
    </alternativeName>
    <alternativeName>
        <fullName evidence="10">Malate dehydrogenase [quinone]</fullName>
    </alternativeName>
</protein>
<comment type="cofactor">
    <cofactor evidence="2">
        <name>FAD</name>
        <dbReference type="ChEBI" id="CHEBI:57692"/>
    </cofactor>
</comment>
<evidence type="ECO:0000256" key="8">
    <source>
        <dbReference type="ARBA" id="ARBA00022827"/>
    </source>
</evidence>
<evidence type="ECO:0000256" key="2">
    <source>
        <dbReference type="ARBA" id="ARBA00001974"/>
    </source>
</evidence>
<name>A0A1I1N556_9BURK</name>
<dbReference type="EMBL" id="FOLD01000012">
    <property type="protein sequence ID" value="SFC92804.1"/>
    <property type="molecule type" value="Genomic_DNA"/>
</dbReference>
<evidence type="ECO:0000256" key="6">
    <source>
        <dbReference type="ARBA" id="ARBA00022532"/>
    </source>
</evidence>
<comment type="pathway">
    <text evidence="3">Carbohydrate metabolism; tricarboxylic acid cycle; oxaloacetate from (S)-malate (quinone route): step 1/1.</text>
</comment>
<evidence type="ECO:0000256" key="11">
    <source>
        <dbReference type="ARBA" id="ARBA00031550"/>
    </source>
</evidence>
<dbReference type="OrthoDB" id="9763983at2"/>
<comment type="catalytic activity">
    <reaction evidence="1">
        <text>(S)-malate + a quinone = a quinol + oxaloacetate</text>
        <dbReference type="Rhea" id="RHEA:46012"/>
        <dbReference type="ChEBI" id="CHEBI:15589"/>
        <dbReference type="ChEBI" id="CHEBI:16452"/>
        <dbReference type="ChEBI" id="CHEBI:24646"/>
        <dbReference type="ChEBI" id="CHEBI:132124"/>
        <dbReference type="EC" id="1.1.5.4"/>
    </reaction>
</comment>
<dbReference type="PROSITE" id="PS51257">
    <property type="entry name" value="PROKAR_LIPOPROTEIN"/>
    <property type="match status" value="1"/>
</dbReference>
<sequence length="83" mass="9030">MRKLLLAVFSCVLLASCDKTPIMLKVLQSSSFKDRSAGAAWQAKPKEMVPSYGQKRNADPALANRIRQHSSSILGLKAVTLAD</sequence>
<dbReference type="STRING" id="1164594.SAMN05216204_11286"/>
<keyword evidence="13" id="KW-1185">Reference proteome</keyword>
<evidence type="ECO:0000256" key="10">
    <source>
        <dbReference type="ARBA" id="ARBA00030660"/>
    </source>
</evidence>
<proteinExistence type="inferred from homology"/>
<gene>
    <name evidence="12" type="ORF">SAMN05216204_11286</name>
</gene>
<dbReference type="EC" id="1.1.5.4" evidence="5"/>
<dbReference type="InterPro" id="IPR006231">
    <property type="entry name" value="MQO"/>
</dbReference>
<reference evidence="13" key="1">
    <citation type="submission" date="2016-10" db="EMBL/GenBank/DDBJ databases">
        <authorList>
            <person name="Varghese N."/>
            <person name="Submissions S."/>
        </authorList>
    </citation>
    <scope>NUCLEOTIDE SEQUENCE [LARGE SCALE GENOMIC DNA]</scope>
    <source>
        <strain evidence="13">CGMCC 1.12041</strain>
    </source>
</reference>
<dbReference type="AlphaFoldDB" id="A0A1I1N556"/>
<comment type="similarity">
    <text evidence="4">Belongs to the MQO family.</text>
</comment>
<evidence type="ECO:0000256" key="3">
    <source>
        <dbReference type="ARBA" id="ARBA00005012"/>
    </source>
</evidence>